<dbReference type="OrthoDB" id="3270641at2759"/>
<feature type="region of interest" description="Disordered" evidence="1">
    <location>
        <begin position="397"/>
        <end position="450"/>
    </location>
</feature>
<feature type="region of interest" description="Disordered" evidence="1">
    <location>
        <begin position="574"/>
        <end position="593"/>
    </location>
</feature>
<dbReference type="EMBL" id="KB445793">
    <property type="protein sequence ID" value="EMD39543.1"/>
    <property type="molecule type" value="Genomic_DNA"/>
</dbReference>
<reference evidence="3 4" key="1">
    <citation type="journal article" date="2012" name="Proc. Natl. Acad. Sci. U.S.A.">
        <title>Comparative genomics of Ceriporiopsis subvermispora and Phanerochaete chrysosporium provide insight into selective ligninolysis.</title>
        <authorList>
            <person name="Fernandez-Fueyo E."/>
            <person name="Ruiz-Duenas F.J."/>
            <person name="Ferreira P."/>
            <person name="Floudas D."/>
            <person name="Hibbett D.S."/>
            <person name="Canessa P."/>
            <person name="Larrondo L.F."/>
            <person name="James T.Y."/>
            <person name="Seelenfreund D."/>
            <person name="Lobos S."/>
            <person name="Polanco R."/>
            <person name="Tello M."/>
            <person name="Honda Y."/>
            <person name="Watanabe T."/>
            <person name="Watanabe T."/>
            <person name="Ryu J.S."/>
            <person name="Kubicek C.P."/>
            <person name="Schmoll M."/>
            <person name="Gaskell J."/>
            <person name="Hammel K.E."/>
            <person name="St John F.J."/>
            <person name="Vanden Wymelenberg A."/>
            <person name="Sabat G."/>
            <person name="Splinter BonDurant S."/>
            <person name="Syed K."/>
            <person name="Yadav J.S."/>
            <person name="Doddapaneni H."/>
            <person name="Subramanian V."/>
            <person name="Lavin J.L."/>
            <person name="Oguiza J.A."/>
            <person name="Perez G."/>
            <person name="Pisabarro A.G."/>
            <person name="Ramirez L."/>
            <person name="Santoyo F."/>
            <person name="Master E."/>
            <person name="Coutinho P.M."/>
            <person name="Henrissat B."/>
            <person name="Lombard V."/>
            <person name="Magnuson J.K."/>
            <person name="Kuees U."/>
            <person name="Hori C."/>
            <person name="Igarashi K."/>
            <person name="Samejima M."/>
            <person name="Held B.W."/>
            <person name="Barry K.W."/>
            <person name="LaButti K.M."/>
            <person name="Lapidus A."/>
            <person name="Lindquist E.A."/>
            <person name="Lucas S.M."/>
            <person name="Riley R."/>
            <person name="Salamov A.A."/>
            <person name="Hoffmeister D."/>
            <person name="Schwenk D."/>
            <person name="Hadar Y."/>
            <person name="Yarden O."/>
            <person name="de Vries R.P."/>
            <person name="Wiebenga A."/>
            <person name="Stenlid J."/>
            <person name="Eastwood D."/>
            <person name="Grigoriev I.V."/>
            <person name="Berka R.M."/>
            <person name="Blanchette R.A."/>
            <person name="Kersten P."/>
            <person name="Martinez A.T."/>
            <person name="Vicuna R."/>
            <person name="Cullen D."/>
        </authorList>
    </citation>
    <scope>NUCLEOTIDE SEQUENCE [LARGE SCALE GENOMIC DNA]</scope>
    <source>
        <strain evidence="3 4">B</strain>
    </source>
</reference>
<keyword evidence="2" id="KW-0812">Transmembrane</keyword>
<keyword evidence="4" id="KW-1185">Reference proteome</keyword>
<evidence type="ECO:0000256" key="2">
    <source>
        <dbReference type="SAM" id="Phobius"/>
    </source>
</evidence>
<evidence type="ECO:0000256" key="1">
    <source>
        <dbReference type="SAM" id="MobiDB-lite"/>
    </source>
</evidence>
<name>M2QR43_CERS8</name>
<keyword evidence="2" id="KW-0472">Membrane</keyword>
<sequence>MASSIDGKPGQVIWELDLTGIPRALSAARAPSSRLLSSPSKRMSKKAINHKSSDAQLCVEKATQQSRVIDPQITSSEDSDAIRENFTVVDMATKFSVLLDNTDLLIPDSDRMVLVVVASISCVGSIPQNVTVDDTHGDPTTGEQFTYTPSAAWSEGQSCPGCSLQQFGIMQQSSIQLFDGTSHFSMPLTGNTTPTASITFSGTAIWVYGVVPYFLAYPSVPTTNLSFKLDGSDAGNFVFSGVDGNPIFNFLLFHQDSLSATSHEFTLTLVGEPEGSLIILDYMVYTASSTLTFTTYSSLVFTTSSSLVFTTPSSAASATNSSGVAVKPGGLSHVNHVVIVVVITVGSILVLTIIGAMWYWRRWHLKRVTVRSIFPNSSVNSLHGAEATGMAHANEIPPPANEILPPATEIPTPANEVPPPANEVLPPANEISPPENEASPSANEISPADYIPPPAYEAVESWSDAPAPQHDVSTTLAQTGINPSSAEGNQPMAIHNPVEKAEGPTLPSDSRASPYNLSYASPEAAASPSQYVGTQIQEDAGGCTSALPLGTKITEDITVHDERRVPLEHKSATVMLAGGSSVNGGRDMGDGQP</sequence>
<dbReference type="HOGENOM" id="CLU_460028_0_0_1"/>
<keyword evidence="2" id="KW-1133">Transmembrane helix</keyword>
<gene>
    <name evidence="3" type="ORF">CERSUDRAFT_71443</name>
</gene>
<feature type="transmembrane region" description="Helical" evidence="2">
    <location>
        <begin position="337"/>
        <end position="360"/>
    </location>
</feature>
<accession>M2QR43</accession>
<dbReference type="Proteomes" id="UP000016930">
    <property type="component" value="Unassembled WGS sequence"/>
</dbReference>
<protein>
    <submittedName>
        <fullName evidence="3">Uncharacterized protein</fullName>
    </submittedName>
</protein>
<evidence type="ECO:0000313" key="4">
    <source>
        <dbReference type="Proteomes" id="UP000016930"/>
    </source>
</evidence>
<organism evidence="3 4">
    <name type="scientific">Ceriporiopsis subvermispora (strain B)</name>
    <name type="common">White-rot fungus</name>
    <name type="synonym">Gelatoporia subvermispora</name>
    <dbReference type="NCBI Taxonomy" id="914234"/>
    <lineage>
        <taxon>Eukaryota</taxon>
        <taxon>Fungi</taxon>
        <taxon>Dikarya</taxon>
        <taxon>Basidiomycota</taxon>
        <taxon>Agaricomycotina</taxon>
        <taxon>Agaricomycetes</taxon>
        <taxon>Polyporales</taxon>
        <taxon>Gelatoporiaceae</taxon>
        <taxon>Gelatoporia</taxon>
    </lineage>
</organism>
<proteinExistence type="predicted"/>
<evidence type="ECO:0000313" key="3">
    <source>
        <dbReference type="EMBL" id="EMD39543.1"/>
    </source>
</evidence>
<dbReference type="AlphaFoldDB" id="M2QR43"/>